<keyword evidence="6" id="KW-1185">Reference proteome</keyword>
<dbReference type="AlphaFoldDB" id="A0AAF0WHB6"/>
<reference evidence="5" key="1">
    <citation type="journal article" date="2016" name="Nat. Genet.">
        <title>A high-quality carrot genome assembly provides new insights into carotenoid accumulation and asterid genome evolution.</title>
        <authorList>
            <person name="Iorizzo M."/>
            <person name="Ellison S."/>
            <person name="Senalik D."/>
            <person name="Zeng P."/>
            <person name="Satapoomin P."/>
            <person name="Huang J."/>
            <person name="Bowman M."/>
            <person name="Iovene M."/>
            <person name="Sanseverino W."/>
            <person name="Cavagnaro P."/>
            <person name="Yildiz M."/>
            <person name="Macko-Podgorni A."/>
            <person name="Moranska E."/>
            <person name="Grzebelus E."/>
            <person name="Grzebelus D."/>
            <person name="Ashrafi H."/>
            <person name="Zheng Z."/>
            <person name="Cheng S."/>
            <person name="Spooner D."/>
            <person name="Van Deynze A."/>
            <person name="Simon P."/>
        </authorList>
    </citation>
    <scope>NUCLEOTIDE SEQUENCE</scope>
    <source>
        <tissue evidence="5">Leaf</tissue>
    </source>
</reference>
<dbReference type="InterPro" id="IPR050730">
    <property type="entry name" value="UBX_domain-protein"/>
</dbReference>
<keyword evidence="2" id="KW-0175">Coiled coil</keyword>
<dbReference type="Gene3D" id="3.10.20.90">
    <property type="entry name" value="Phosphatidylinositol 3-kinase Catalytic Subunit, Chain A, domain 1"/>
    <property type="match status" value="1"/>
</dbReference>
<sequence>MARPDQEAIDMFMSITGASEPIAVQKLVENAGNLNEAVNAHFSEGDRNSTQTTAIAEAQDDLMDIDEPIREEFGRPFPALPSGIINPFSLLDSDLSRTSFDGVSDLSSSAHLVSRRREARQIPVVVKDGTEESSHSGLPPTGGDSTGNANIQGSEIHNTVTIDDEDDEDILPAPVTGIAPTYAQVAASGPSAPTIDDLPDYRNDIEEEMVRAAIEASKRDSEISYSDQNTSMSAIRQSDVEDPELAHAVSLSLKAAEQEKAVNNSGERVGPSESENLKSSEMEDLGKLANGRLEVGGSSTHDEVEDIEDHPLVRHRSRRMSSGSVDSGTEIRDNEGSPPTNPQHDTGTDHPQHHETDIGLEEWGGISSLEHDEAVMLEAAIFGGIPEGSSYHVPYAPHQYMQNGFDGSGTYARPAPRPPSPSLTAQRLIREQQDDEYLASLQADREKELKAREEAEVRLIEEQAAREAALVVERQQAEELQRKLQEEQEMERQLAAKEACLPDEPSPDDENVITFLVRMPDGSRRGRRFLKSHRLQYLFDYIDVGRQVKPGTYRLVRPYPRRAYGDGECGVTFNELGLTSRQEALFLELI</sequence>
<dbReference type="EMBL" id="CP093344">
    <property type="protein sequence ID" value="WOG88368.1"/>
    <property type="molecule type" value="Genomic_DNA"/>
</dbReference>
<reference evidence="5" key="2">
    <citation type="submission" date="2022-03" db="EMBL/GenBank/DDBJ databases">
        <title>Draft title - Genomic analysis of global carrot germplasm unveils the trajectory of domestication and the origin of high carotenoid orange carrot.</title>
        <authorList>
            <person name="Iorizzo M."/>
            <person name="Ellison S."/>
            <person name="Senalik D."/>
            <person name="Macko-Podgorni A."/>
            <person name="Grzebelus D."/>
            <person name="Bostan H."/>
            <person name="Rolling W."/>
            <person name="Curaba J."/>
            <person name="Simon P."/>
        </authorList>
    </citation>
    <scope>NUCLEOTIDE SEQUENCE</scope>
    <source>
        <tissue evidence="5">Leaf</tissue>
    </source>
</reference>
<keyword evidence="1" id="KW-0833">Ubl conjugation pathway</keyword>
<evidence type="ECO:0000256" key="3">
    <source>
        <dbReference type="SAM" id="MobiDB-lite"/>
    </source>
</evidence>
<dbReference type="CDD" id="cd01767">
    <property type="entry name" value="UBX"/>
    <property type="match status" value="1"/>
</dbReference>
<dbReference type="PANTHER" id="PTHR23322:SF93">
    <property type="entry name" value="UBX DOMAIN-CONTAINING PROTEIN 8"/>
    <property type="match status" value="1"/>
</dbReference>
<dbReference type="CDD" id="cd14351">
    <property type="entry name" value="UBA_Ubx1_like"/>
    <property type="match status" value="1"/>
</dbReference>
<evidence type="ECO:0000256" key="1">
    <source>
        <dbReference type="ARBA" id="ARBA00022786"/>
    </source>
</evidence>
<gene>
    <name evidence="5" type="ORF">DCAR_0207603</name>
</gene>
<dbReference type="Proteomes" id="UP000077755">
    <property type="component" value="Chromosome 2"/>
</dbReference>
<dbReference type="SUPFAM" id="SSF54236">
    <property type="entry name" value="Ubiquitin-like"/>
    <property type="match status" value="1"/>
</dbReference>
<evidence type="ECO:0000313" key="5">
    <source>
        <dbReference type="EMBL" id="WOG88368.1"/>
    </source>
</evidence>
<feature type="region of interest" description="Disordered" evidence="3">
    <location>
        <begin position="127"/>
        <end position="152"/>
    </location>
</feature>
<evidence type="ECO:0000313" key="6">
    <source>
        <dbReference type="Proteomes" id="UP000077755"/>
    </source>
</evidence>
<dbReference type="PANTHER" id="PTHR23322">
    <property type="entry name" value="FAS-ASSOCIATED PROTEIN"/>
    <property type="match status" value="1"/>
</dbReference>
<feature type="domain" description="UBX" evidence="4">
    <location>
        <begin position="508"/>
        <end position="586"/>
    </location>
</feature>
<dbReference type="InterPro" id="IPR029071">
    <property type="entry name" value="Ubiquitin-like_domsf"/>
</dbReference>
<feature type="compositionally biased region" description="Basic and acidic residues" evidence="3">
    <location>
        <begin position="346"/>
        <end position="355"/>
    </location>
</feature>
<feature type="region of interest" description="Disordered" evidence="3">
    <location>
        <begin position="292"/>
        <end position="355"/>
    </location>
</feature>
<dbReference type="Pfam" id="PF14555">
    <property type="entry name" value="UBA_4"/>
    <property type="match status" value="1"/>
</dbReference>
<dbReference type="GO" id="GO:0043130">
    <property type="term" value="F:ubiquitin binding"/>
    <property type="evidence" value="ECO:0007669"/>
    <property type="project" value="TreeGrafter"/>
</dbReference>
<organism evidence="5 6">
    <name type="scientific">Daucus carota subsp. sativus</name>
    <name type="common">Carrot</name>
    <dbReference type="NCBI Taxonomy" id="79200"/>
    <lineage>
        <taxon>Eukaryota</taxon>
        <taxon>Viridiplantae</taxon>
        <taxon>Streptophyta</taxon>
        <taxon>Embryophyta</taxon>
        <taxon>Tracheophyta</taxon>
        <taxon>Spermatophyta</taxon>
        <taxon>Magnoliopsida</taxon>
        <taxon>eudicotyledons</taxon>
        <taxon>Gunneridae</taxon>
        <taxon>Pentapetalae</taxon>
        <taxon>asterids</taxon>
        <taxon>campanulids</taxon>
        <taxon>Apiales</taxon>
        <taxon>Apiaceae</taxon>
        <taxon>Apioideae</taxon>
        <taxon>Scandiceae</taxon>
        <taxon>Daucinae</taxon>
        <taxon>Daucus</taxon>
        <taxon>Daucus sect. Daucus</taxon>
    </lineage>
</organism>
<dbReference type="Pfam" id="PF00789">
    <property type="entry name" value="UBX"/>
    <property type="match status" value="1"/>
</dbReference>
<dbReference type="PROSITE" id="PS50033">
    <property type="entry name" value="UBX"/>
    <property type="match status" value="1"/>
</dbReference>
<proteinExistence type="predicted"/>
<feature type="region of interest" description="Disordered" evidence="3">
    <location>
        <begin position="257"/>
        <end position="280"/>
    </location>
</feature>
<feature type="coiled-coil region" evidence="2">
    <location>
        <begin position="438"/>
        <end position="500"/>
    </location>
</feature>
<dbReference type="Gene3D" id="1.10.8.10">
    <property type="entry name" value="DNA helicase RuvA subunit, C-terminal domain"/>
    <property type="match status" value="1"/>
</dbReference>
<protein>
    <recommendedName>
        <fullName evidence="4">UBX domain-containing protein</fullName>
    </recommendedName>
</protein>
<name>A0AAF0WHB6_DAUCS</name>
<dbReference type="InterPro" id="IPR001012">
    <property type="entry name" value="UBX_dom"/>
</dbReference>
<dbReference type="KEGG" id="dcr:108209967"/>
<accession>A0AAF0WHB6</accession>
<evidence type="ECO:0000256" key="2">
    <source>
        <dbReference type="SAM" id="Coils"/>
    </source>
</evidence>
<evidence type="ECO:0000259" key="4">
    <source>
        <dbReference type="PROSITE" id="PS50033"/>
    </source>
</evidence>